<evidence type="ECO:0000313" key="3">
    <source>
        <dbReference type="Proteomes" id="UP000541444"/>
    </source>
</evidence>
<dbReference type="Gene3D" id="3.80.10.10">
    <property type="entry name" value="Ribonuclease Inhibitor"/>
    <property type="match status" value="1"/>
</dbReference>
<dbReference type="InterPro" id="IPR032675">
    <property type="entry name" value="LRR_dom_sf"/>
</dbReference>
<accession>A0A7J7LRE4</accession>
<feature type="non-terminal residue" evidence="2">
    <location>
        <position position="1"/>
    </location>
</feature>
<dbReference type="Proteomes" id="UP000541444">
    <property type="component" value="Unassembled WGS sequence"/>
</dbReference>
<dbReference type="OrthoDB" id="1166019at2759"/>
<dbReference type="Pfam" id="PF25019">
    <property type="entry name" value="LRR_R13L1-DRL21"/>
    <property type="match status" value="1"/>
</dbReference>
<dbReference type="AlphaFoldDB" id="A0A7J7LRE4"/>
<reference evidence="2 3" key="1">
    <citation type="journal article" date="2020" name="IScience">
        <title>Genome Sequencing of the Endangered Kingdonia uniflora (Circaeasteraceae, Ranunculales) Reveals Potential Mechanisms of Evolutionary Specialization.</title>
        <authorList>
            <person name="Sun Y."/>
            <person name="Deng T."/>
            <person name="Zhang A."/>
            <person name="Moore M.J."/>
            <person name="Landis J.B."/>
            <person name="Lin N."/>
            <person name="Zhang H."/>
            <person name="Zhang X."/>
            <person name="Huang J."/>
            <person name="Zhang X."/>
            <person name="Sun H."/>
            <person name="Wang H."/>
        </authorList>
    </citation>
    <scope>NUCLEOTIDE SEQUENCE [LARGE SCALE GENOMIC DNA]</scope>
    <source>
        <strain evidence="2">TB1705</strain>
        <tissue evidence="2">Leaf</tissue>
    </source>
</reference>
<evidence type="ECO:0000313" key="2">
    <source>
        <dbReference type="EMBL" id="KAF6145084.1"/>
    </source>
</evidence>
<sequence>CLPRGIGKLRDLETLTKFVVSEEGSDIGELKLLNNLRGSLEISNIKGVVKEAILKDKEYLTHLSLRFNIEDDDEAVKNDDDDEALSLKSSRFDLLEALNNDDEAVQSVLEFLEPHPNLEDLVIEKYNGSKFPSWMEFPNWDGRSIMLRQLTIFSCKNLKVLPALGRLEFLEDLYLSGLYSVSAIMGLEVLGVLKNAFPNLKKLEISCMKHWEEWVIKTTVNITLMPLLQTLSISKCPMLKSLPCQ</sequence>
<feature type="domain" description="R13L1/DRL21-like LRR repeat region" evidence="1">
    <location>
        <begin position="27"/>
        <end position="177"/>
    </location>
</feature>
<proteinExistence type="predicted"/>
<protein>
    <recommendedName>
        <fullName evidence="1">R13L1/DRL21-like LRR repeat region domain-containing protein</fullName>
    </recommendedName>
</protein>
<dbReference type="InterPro" id="IPR056789">
    <property type="entry name" value="LRR_R13L1-DRL21"/>
</dbReference>
<dbReference type="SUPFAM" id="SSF52047">
    <property type="entry name" value="RNI-like"/>
    <property type="match status" value="1"/>
</dbReference>
<dbReference type="EMBL" id="JACGCM010002086">
    <property type="protein sequence ID" value="KAF6145084.1"/>
    <property type="molecule type" value="Genomic_DNA"/>
</dbReference>
<gene>
    <name evidence="2" type="ORF">GIB67_013435</name>
</gene>
<dbReference type="PANTHER" id="PTHR47186:SF3">
    <property type="entry name" value="OS09G0267800 PROTEIN"/>
    <property type="match status" value="1"/>
</dbReference>
<dbReference type="PANTHER" id="PTHR47186">
    <property type="entry name" value="LEUCINE-RICH REPEAT-CONTAINING PROTEIN 57"/>
    <property type="match status" value="1"/>
</dbReference>
<name>A0A7J7LRE4_9MAGN</name>
<evidence type="ECO:0000259" key="1">
    <source>
        <dbReference type="Pfam" id="PF25019"/>
    </source>
</evidence>
<feature type="non-terminal residue" evidence="2">
    <location>
        <position position="245"/>
    </location>
</feature>
<keyword evidence="3" id="KW-1185">Reference proteome</keyword>
<organism evidence="2 3">
    <name type="scientific">Kingdonia uniflora</name>
    <dbReference type="NCBI Taxonomy" id="39325"/>
    <lineage>
        <taxon>Eukaryota</taxon>
        <taxon>Viridiplantae</taxon>
        <taxon>Streptophyta</taxon>
        <taxon>Embryophyta</taxon>
        <taxon>Tracheophyta</taxon>
        <taxon>Spermatophyta</taxon>
        <taxon>Magnoliopsida</taxon>
        <taxon>Ranunculales</taxon>
        <taxon>Circaeasteraceae</taxon>
        <taxon>Kingdonia</taxon>
    </lineage>
</organism>
<comment type="caution">
    <text evidence="2">The sequence shown here is derived from an EMBL/GenBank/DDBJ whole genome shotgun (WGS) entry which is preliminary data.</text>
</comment>